<keyword evidence="4" id="KW-1185">Reference proteome</keyword>
<dbReference type="SUPFAM" id="SSF46785">
    <property type="entry name" value="Winged helix' DNA-binding domain"/>
    <property type="match status" value="1"/>
</dbReference>
<dbReference type="GO" id="GO:0003677">
    <property type="term" value="F:DNA binding"/>
    <property type="evidence" value="ECO:0007669"/>
    <property type="project" value="UniProtKB-KW"/>
</dbReference>
<reference evidence="3 4" key="1">
    <citation type="submission" date="2019-03" db="EMBL/GenBank/DDBJ databases">
        <title>Genomics of glacier-inhabiting Cryobacterium strains.</title>
        <authorList>
            <person name="Liu Q."/>
            <person name="Xin Y.-H."/>
        </authorList>
    </citation>
    <scope>NUCLEOTIDE SEQUENCE [LARGE SCALE GENOMIC DNA]</scope>
    <source>
        <strain evidence="3 4">CGMCC 1.4292</strain>
    </source>
</reference>
<evidence type="ECO:0000313" key="4">
    <source>
        <dbReference type="Proteomes" id="UP000298218"/>
    </source>
</evidence>
<dbReference type="PANTHER" id="PTHR33221">
    <property type="entry name" value="WINGED HELIX-TURN-HELIX TRANSCRIPTIONAL REGULATOR, RRF2 FAMILY"/>
    <property type="match status" value="1"/>
</dbReference>
<evidence type="ECO:0000256" key="1">
    <source>
        <dbReference type="ARBA" id="ARBA00023125"/>
    </source>
</evidence>
<dbReference type="InterPro" id="IPR036388">
    <property type="entry name" value="WH-like_DNA-bd_sf"/>
</dbReference>
<dbReference type="InterPro" id="IPR000944">
    <property type="entry name" value="Tscrpt_reg_Rrf2"/>
</dbReference>
<organism evidence="3 4">
    <name type="scientific">Cryobacterium psychrophilum</name>
    <dbReference type="NCBI Taxonomy" id="41988"/>
    <lineage>
        <taxon>Bacteria</taxon>
        <taxon>Bacillati</taxon>
        <taxon>Actinomycetota</taxon>
        <taxon>Actinomycetes</taxon>
        <taxon>Micrococcales</taxon>
        <taxon>Microbacteriaceae</taxon>
        <taxon>Cryobacterium</taxon>
    </lineage>
</organism>
<dbReference type="OrthoDB" id="9795923at2"/>
<keyword evidence="1" id="KW-0238">DNA-binding</keyword>
<comment type="cofactor">
    <cofactor evidence="2">
        <name>[2Fe-2S] cluster</name>
        <dbReference type="ChEBI" id="CHEBI:190135"/>
    </cofactor>
</comment>
<dbReference type="PROSITE" id="PS51197">
    <property type="entry name" value="HTH_RRF2_2"/>
    <property type="match status" value="1"/>
</dbReference>
<name>A0A4Y8KPI6_9MICO</name>
<dbReference type="PANTHER" id="PTHR33221:SF4">
    <property type="entry name" value="HTH-TYPE TRANSCRIPTIONAL REPRESSOR NSRR"/>
    <property type="match status" value="1"/>
</dbReference>
<comment type="caution">
    <text evidence="3">The sequence shown here is derived from an EMBL/GenBank/DDBJ whole genome shotgun (WGS) entry which is preliminary data.</text>
</comment>
<gene>
    <name evidence="3" type="ORF">E3T53_10740</name>
</gene>
<dbReference type="Pfam" id="PF02082">
    <property type="entry name" value="Rrf2"/>
    <property type="match status" value="1"/>
</dbReference>
<dbReference type="Gene3D" id="1.10.10.10">
    <property type="entry name" value="Winged helix-like DNA-binding domain superfamily/Winged helix DNA-binding domain"/>
    <property type="match status" value="1"/>
</dbReference>
<dbReference type="InterPro" id="IPR036390">
    <property type="entry name" value="WH_DNA-bd_sf"/>
</dbReference>
<dbReference type="GO" id="GO:0005829">
    <property type="term" value="C:cytosol"/>
    <property type="evidence" value="ECO:0007669"/>
    <property type="project" value="TreeGrafter"/>
</dbReference>
<evidence type="ECO:0000256" key="2">
    <source>
        <dbReference type="ARBA" id="ARBA00034078"/>
    </source>
</evidence>
<protein>
    <submittedName>
        <fullName evidence="3">Rrf2 family transcriptional regulator</fullName>
    </submittedName>
</protein>
<accession>A0A4Y8KPI6</accession>
<evidence type="ECO:0000313" key="3">
    <source>
        <dbReference type="EMBL" id="TFD78642.1"/>
    </source>
</evidence>
<dbReference type="EMBL" id="SOHQ01000028">
    <property type="protein sequence ID" value="TFD78642.1"/>
    <property type="molecule type" value="Genomic_DNA"/>
</dbReference>
<sequence>MRINAFSDVCLRVVMLLAAEPTPALLTSRTISEGIDTPYNHVTKAISRLRELDVVDVVRGRAGGVQISTFGRRATVGWLLRQLDTRLDLAGCETHAGTCPLIAGCGLRGALRRAREAFYGELDGLVIADMLHSRTSGPVPVTLLTRPSGT</sequence>
<dbReference type="RefSeq" id="WP_134173985.1">
    <property type="nucleotide sequence ID" value="NZ_SODI01000001.1"/>
</dbReference>
<dbReference type="Proteomes" id="UP000298218">
    <property type="component" value="Unassembled WGS sequence"/>
</dbReference>
<dbReference type="GO" id="GO:0003700">
    <property type="term" value="F:DNA-binding transcription factor activity"/>
    <property type="evidence" value="ECO:0007669"/>
    <property type="project" value="TreeGrafter"/>
</dbReference>
<dbReference type="AlphaFoldDB" id="A0A4Y8KPI6"/>
<proteinExistence type="predicted"/>